<dbReference type="HOGENOM" id="CLU_1318509_0_0_2"/>
<dbReference type="AlphaFoldDB" id="E0SRM5"/>
<reference evidence="1 2" key="1">
    <citation type="journal article" date="2010" name="Stand. Genomic Sci.">
        <title>Complete genome sequence of Ignisphaera aggregans type strain (AQ1.S1).</title>
        <authorList>
            <person name="Goker M."/>
            <person name="Held B."/>
            <person name="Lapidus A."/>
            <person name="Nolan M."/>
            <person name="Spring S."/>
            <person name="Yasawong M."/>
            <person name="Lucas S."/>
            <person name="Glavina Del Rio T."/>
            <person name="Tice H."/>
            <person name="Cheng J.F."/>
            <person name="Goodwin L."/>
            <person name="Tapia R."/>
            <person name="Pitluck S."/>
            <person name="Liolios K."/>
            <person name="Ivanova N."/>
            <person name="Mavromatis K."/>
            <person name="Mikhailova N."/>
            <person name="Pati A."/>
            <person name="Chen A."/>
            <person name="Palaniappan K."/>
            <person name="Brambilla E."/>
            <person name="Land M."/>
            <person name="Hauser L."/>
            <person name="Chang Y.J."/>
            <person name="Jeffries C.D."/>
            <person name="Brettin T."/>
            <person name="Detter J.C."/>
            <person name="Han C."/>
            <person name="Rohde M."/>
            <person name="Sikorski J."/>
            <person name="Woyke T."/>
            <person name="Bristow J."/>
            <person name="Eisen J.A."/>
            <person name="Markowitz V."/>
            <person name="Hugenholtz P."/>
            <person name="Kyrpides N.C."/>
            <person name="Klenk H.P."/>
        </authorList>
    </citation>
    <scope>NUCLEOTIDE SEQUENCE [LARGE SCALE GENOMIC DNA]</scope>
    <source>
        <strain evidence="2">DSM 17230 / JCM 13409 / AQ1.S1</strain>
    </source>
</reference>
<dbReference type="Proteomes" id="UP000001304">
    <property type="component" value="Chromosome"/>
</dbReference>
<dbReference type="KEGG" id="iag:Igag_0462"/>
<dbReference type="BioCyc" id="IAGG583356:GHAH-466-MONOMER"/>
<organism evidence="1 2">
    <name type="scientific">Ignisphaera aggregans (strain DSM 17230 / JCM 13409 / AQ1.S1)</name>
    <dbReference type="NCBI Taxonomy" id="583356"/>
    <lineage>
        <taxon>Archaea</taxon>
        <taxon>Thermoproteota</taxon>
        <taxon>Thermoprotei</taxon>
        <taxon>Desulfurococcales</taxon>
        <taxon>Desulfurococcaceae</taxon>
        <taxon>Ignisphaera</taxon>
    </lineage>
</organism>
<keyword evidence="2" id="KW-1185">Reference proteome</keyword>
<evidence type="ECO:0000313" key="1">
    <source>
        <dbReference type="EMBL" id="ADM27300.1"/>
    </source>
</evidence>
<accession>E0SRM5</accession>
<dbReference type="STRING" id="583356.Igag_0462"/>
<sequence>MRGVLELYIVKGVTYSRCSKLLEKIRKNSNLIVVAIGSLNECNKIIQESVNIIGITDVYDDVSIIRMLKNRDSYIAGHWKIISSNICIGGIDGHNPIQNLEMLSSSIPGICRNLVLVSPYPMKSTSCSFINILNKKISIGIDLSKFLEKISIDRHRIVYISYSNLIDRICIDKINDSFIHIHIGGESPIIIKILFNSIVGIEYAYDRN</sequence>
<evidence type="ECO:0000313" key="2">
    <source>
        <dbReference type="Proteomes" id="UP000001304"/>
    </source>
</evidence>
<dbReference type="EMBL" id="CP002098">
    <property type="protein sequence ID" value="ADM27300.1"/>
    <property type="molecule type" value="Genomic_DNA"/>
</dbReference>
<name>E0SRM5_IGNAA</name>
<gene>
    <name evidence="1" type="ordered locus">Igag_0462</name>
</gene>
<protein>
    <submittedName>
        <fullName evidence="1">Uncharacterized protein</fullName>
    </submittedName>
</protein>
<proteinExistence type="predicted"/>